<evidence type="ECO:0008006" key="4">
    <source>
        <dbReference type="Google" id="ProtNLM"/>
    </source>
</evidence>
<dbReference type="Proteomes" id="UP001556367">
    <property type="component" value="Unassembled WGS sequence"/>
</dbReference>
<reference evidence="3" key="1">
    <citation type="submission" date="2024-06" db="EMBL/GenBank/DDBJ databases">
        <title>Multi-omics analyses provide insights into the biosynthesis of the anticancer antibiotic pleurotin in Hohenbuehelia grisea.</title>
        <authorList>
            <person name="Weaver J.A."/>
            <person name="Alberti F."/>
        </authorList>
    </citation>
    <scope>NUCLEOTIDE SEQUENCE [LARGE SCALE GENOMIC DNA]</scope>
    <source>
        <strain evidence="3">T-177</strain>
    </source>
</reference>
<protein>
    <recommendedName>
        <fullName evidence="4">Cytochrome b6/f complex subunit V</fullName>
    </recommendedName>
</protein>
<keyword evidence="3" id="KW-1185">Reference proteome</keyword>
<keyword evidence="1" id="KW-0472">Membrane</keyword>
<evidence type="ECO:0000313" key="3">
    <source>
        <dbReference type="Proteomes" id="UP001556367"/>
    </source>
</evidence>
<comment type="caution">
    <text evidence="2">The sequence shown here is derived from an EMBL/GenBank/DDBJ whole genome shotgun (WGS) entry which is preliminary data.</text>
</comment>
<dbReference type="EMBL" id="JASNQZ010000007">
    <property type="protein sequence ID" value="KAL0955213.1"/>
    <property type="molecule type" value="Genomic_DNA"/>
</dbReference>
<evidence type="ECO:0000256" key="1">
    <source>
        <dbReference type="SAM" id="Phobius"/>
    </source>
</evidence>
<name>A0ABR3JIG7_9AGAR</name>
<keyword evidence="1" id="KW-1133">Transmembrane helix</keyword>
<feature type="transmembrane region" description="Helical" evidence="1">
    <location>
        <begin position="18"/>
        <end position="41"/>
    </location>
</feature>
<proteinExistence type="predicted"/>
<accession>A0ABR3JIG7</accession>
<gene>
    <name evidence="2" type="ORF">HGRIS_004116</name>
</gene>
<sequence>MAPTEPGLEGVLRFGGSFLIAGACLALPLYGVAVGQAVFYYRTYTADRNGLKLLV</sequence>
<evidence type="ECO:0000313" key="2">
    <source>
        <dbReference type="EMBL" id="KAL0955213.1"/>
    </source>
</evidence>
<organism evidence="2 3">
    <name type="scientific">Hohenbuehelia grisea</name>
    <dbReference type="NCBI Taxonomy" id="104357"/>
    <lineage>
        <taxon>Eukaryota</taxon>
        <taxon>Fungi</taxon>
        <taxon>Dikarya</taxon>
        <taxon>Basidiomycota</taxon>
        <taxon>Agaricomycotina</taxon>
        <taxon>Agaricomycetes</taxon>
        <taxon>Agaricomycetidae</taxon>
        <taxon>Agaricales</taxon>
        <taxon>Pleurotineae</taxon>
        <taxon>Pleurotaceae</taxon>
        <taxon>Hohenbuehelia</taxon>
    </lineage>
</organism>
<keyword evidence="1" id="KW-0812">Transmembrane</keyword>